<reference evidence="1 2" key="1">
    <citation type="journal article" date="2016" name="Syst. Appl. Microbiol.">
        <title>Pararhizobium polonicum sp. nov. isolated from tumors on stone fruit rootstocks.</title>
        <authorList>
            <person name="Pulawska J."/>
            <person name="Kuzmanovic N."/>
            <person name="Willems A."/>
            <person name="Pothier J.F."/>
        </authorList>
    </citation>
    <scope>NUCLEOTIDE SEQUENCE [LARGE SCALE GENOMIC DNA]</scope>
    <source>
        <strain evidence="1 2">F5.1</strain>
    </source>
</reference>
<organism evidence="1 2">
    <name type="scientific">Pararhizobium polonicum</name>
    <dbReference type="NCBI Taxonomy" id="1612624"/>
    <lineage>
        <taxon>Bacteria</taxon>
        <taxon>Pseudomonadati</taxon>
        <taxon>Pseudomonadota</taxon>
        <taxon>Alphaproteobacteria</taxon>
        <taxon>Hyphomicrobiales</taxon>
        <taxon>Rhizobiaceae</taxon>
        <taxon>Rhizobium/Agrobacterium group</taxon>
        <taxon>Pararhizobium</taxon>
    </lineage>
</organism>
<name>A0A1C7NTB2_9HYPH</name>
<dbReference type="EMBL" id="LGLV01000021">
    <property type="protein sequence ID" value="OBZ92228.1"/>
    <property type="molecule type" value="Genomic_DNA"/>
</dbReference>
<accession>A0A1C7NTB2</accession>
<dbReference type="RefSeq" id="WP_068958649.1">
    <property type="nucleotide sequence ID" value="NZ_LGLV01000021.1"/>
</dbReference>
<keyword evidence="2" id="KW-1185">Reference proteome</keyword>
<evidence type="ECO:0000313" key="1">
    <source>
        <dbReference type="EMBL" id="OBZ92228.1"/>
    </source>
</evidence>
<comment type="caution">
    <text evidence="1">The sequence shown here is derived from an EMBL/GenBank/DDBJ whole genome shotgun (WGS) entry which is preliminary data.</text>
</comment>
<proteinExistence type="predicted"/>
<sequence length="152" mass="16437">MFTKFTRPEGKGSLLLNSDHVVIIFEAQQQTEEQQTVVRTTAGGENINFVVAKPIEEVVSQLSACGAAFIHVNRSGDGRTLFINVDQIVGVYERGGLATIRTTASGTHAEYSVIESIDTIEEMLVKEDATQPSSAVLPVKARFRKPKVASGS</sequence>
<gene>
    <name evidence="1" type="ORF">ADU59_27395</name>
</gene>
<protein>
    <submittedName>
        <fullName evidence="1">Uncharacterized protein</fullName>
    </submittedName>
</protein>
<dbReference type="Proteomes" id="UP000093111">
    <property type="component" value="Unassembled WGS sequence"/>
</dbReference>
<dbReference type="OrthoDB" id="8415176at2"/>
<dbReference type="AlphaFoldDB" id="A0A1C7NTB2"/>
<evidence type="ECO:0000313" key="2">
    <source>
        <dbReference type="Proteomes" id="UP000093111"/>
    </source>
</evidence>